<evidence type="ECO:0000259" key="5">
    <source>
        <dbReference type="PROSITE" id="PS50235"/>
    </source>
</evidence>
<dbReference type="AlphaFoldDB" id="A0A8C9LGQ7"/>
<organism evidence="6 7">
    <name type="scientific">Piliocolobus tephrosceles</name>
    <name type="common">Ugandan red Colobus</name>
    <dbReference type="NCBI Taxonomy" id="591936"/>
    <lineage>
        <taxon>Eukaryota</taxon>
        <taxon>Metazoa</taxon>
        <taxon>Chordata</taxon>
        <taxon>Craniata</taxon>
        <taxon>Vertebrata</taxon>
        <taxon>Euteleostomi</taxon>
        <taxon>Mammalia</taxon>
        <taxon>Eutheria</taxon>
        <taxon>Euarchontoglires</taxon>
        <taxon>Primates</taxon>
        <taxon>Haplorrhini</taxon>
        <taxon>Catarrhini</taxon>
        <taxon>Cercopithecidae</taxon>
        <taxon>Colobinae</taxon>
        <taxon>Piliocolobus</taxon>
    </lineage>
</organism>
<feature type="compositionally biased region" description="Acidic residues" evidence="4">
    <location>
        <begin position="557"/>
        <end position="573"/>
    </location>
</feature>
<dbReference type="SUPFAM" id="SSF54001">
    <property type="entry name" value="Cysteine proteinases"/>
    <property type="match status" value="1"/>
</dbReference>
<evidence type="ECO:0000256" key="3">
    <source>
        <dbReference type="ARBA" id="ARBA00022801"/>
    </source>
</evidence>
<dbReference type="InterPro" id="IPR018200">
    <property type="entry name" value="USP_CS"/>
</dbReference>
<dbReference type="PANTHER" id="PTHR21646">
    <property type="entry name" value="UBIQUITIN CARBOXYL-TERMINAL HYDROLASE"/>
    <property type="match status" value="1"/>
</dbReference>
<feature type="region of interest" description="Disordered" evidence="4">
    <location>
        <begin position="505"/>
        <end position="534"/>
    </location>
</feature>
<evidence type="ECO:0000256" key="4">
    <source>
        <dbReference type="SAM" id="MobiDB-lite"/>
    </source>
</evidence>
<dbReference type="PROSITE" id="PS50235">
    <property type="entry name" value="USP_3"/>
    <property type="match status" value="1"/>
</dbReference>
<dbReference type="Pfam" id="PF00443">
    <property type="entry name" value="UCH"/>
    <property type="match status" value="1"/>
</dbReference>
<dbReference type="Proteomes" id="UP000694416">
    <property type="component" value="Unplaced"/>
</dbReference>
<dbReference type="Ensembl" id="ENSPTET00000001130.1">
    <property type="protein sequence ID" value="ENSPTEP00000000748.1"/>
    <property type="gene ID" value="ENSPTEG00000000866.1"/>
</dbReference>
<dbReference type="Gene3D" id="3.90.70.10">
    <property type="entry name" value="Cysteine proteinases"/>
    <property type="match status" value="2"/>
</dbReference>
<accession>A0A8C9LGQ7</accession>
<feature type="domain" description="USP" evidence="5">
    <location>
        <begin position="14"/>
        <end position="364"/>
    </location>
</feature>
<dbReference type="InterPro" id="IPR050185">
    <property type="entry name" value="Ub_carboxyl-term_hydrolase"/>
</dbReference>
<dbReference type="PANTHER" id="PTHR21646:SF46">
    <property type="entry name" value="UBIQUITIN CARBOXYL-TERMINAL HYDROLASE"/>
    <property type="match status" value="1"/>
</dbReference>
<reference evidence="6" key="1">
    <citation type="submission" date="2025-08" db="UniProtKB">
        <authorList>
            <consortium name="Ensembl"/>
        </authorList>
    </citation>
    <scope>IDENTIFICATION</scope>
</reference>
<evidence type="ECO:0000313" key="6">
    <source>
        <dbReference type="Ensembl" id="ENSPTEP00000000748.1"/>
    </source>
</evidence>
<keyword evidence="7" id="KW-1185">Reference proteome</keyword>
<dbReference type="EC" id="3.4.19.12" evidence="2"/>
<dbReference type="GO" id="GO:0016579">
    <property type="term" value="P:protein deubiquitination"/>
    <property type="evidence" value="ECO:0007669"/>
    <property type="project" value="InterPro"/>
</dbReference>
<dbReference type="InterPro" id="IPR001394">
    <property type="entry name" value="Peptidase_C19_UCH"/>
</dbReference>
<feature type="compositionally biased region" description="Gly residues" evidence="4">
    <location>
        <begin position="574"/>
        <end position="589"/>
    </location>
</feature>
<keyword evidence="3" id="KW-0378">Hydrolase</keyword>
<dbReference type="GO" id="GO:0004843">
    <property type="term" value="F:cysteine-type deubiquitinase activity"/>
    <property type="evidence" value="ECO:0007669"/>
    <property type="project" value="UniProtKB-EC"/>
</dbReference>
<evidence type="ECO:0000256" key="2">
    <source>
        <dbReference type="ARBA" id="ARBA00012759"/>
    </source>
</evidence>
<dbReference type="InterPro" id="IPR028889">
    <property type="entry name" value="USP"/>
</dbReference>
<reference evidence="6" key="2">
    <citation type="submission" date="2025-09" db="UniProtKB">
        <authorList>
            <consortium name="Ensembl"/>
        </authorList>
    </citation>
    <scope>IDENTIFICATION</scope>
</reference>
<comment type="catalytic activity">
    <reaction evidence="1">
        <text>Thiol-dependent hydrolysis of ester, thioester, amide, peptide and isopeptide bonds formed by the C-terminal Gly of ubiquitin (a 76-residue protein attached to proteins as an intracellular targeting signal).</text>
        <dbReference type="EC" id="3.4.19.12"/>
    </reaction>
</comment>
<feature type="region of interest" description="Disordered" evidence="4">
    <location>
        <begin position="556"/>
        <end position="589"/>
    </location>
</feature>
<feature type="compositionally biased region" description="Basic residues" evidence="4">
    <location>
        <begin position="521"/>
        <end position="534"/>
    </location>
</feature>
<name>A0A8C9LGQ7_9PRIM</name>
<protein>
    <recommendedName>
        <fullName evidence="2">ubiquitinyl hydrolase 1</fullName>
        <ecNumber evidence="2">3.4.19.12</ecNumber>
    </recommendedName>
</protein>
<sequence>MNNIGYLFEQGGNRGLINLGNTCFLNSSLQCLSKILKFSNYFLSGTFWQHINYHNPVGQHGRLAKAYYETLQELWKVNKKQEPYTPRILKQAICEKWDELYGYHQHDSQELLAFLLDGLHEDLNLVKNKPYYEDKLQGGIDKSDTEVAEASWNRHKEINNSIIVDLFQGQYRSKLQCPYCKKVSITFDPFMYLSVPLPPNKTHRIWFHVLLSNNLPIVIRFSCTFPGSQQVSKLKLFLLNIIKNLKKKRKKIILHSKNLIKNNSNKQYHTNEESTNAFNFHVNFMEDIDEYDNDDNEEDDNGMGKETVLLTLNGGMNNKDVGDVKNEECIGSDTLYDDAGTNSNGNTAQDNSDIKNYVKIMKNKKEVTSILSEKEIEQIEINICNMCNITTINELKTSNLFFMHTKLKNLSCDNLFQVVNNNDMIIEPHTRIGKGISHIFVFLLPQSYTHLVDEDIKIETDGIEADVMDEGEKICSEIVTPNSDILSNGINFDINDKNMNIINKSNNSNKTMTGSEDVNMSKKKQHLSKTSKKRKGIILSDTNVCKKDDKVAYTEDSIIESEEGGDGDGDGDGGGDGGGGSGSGSGTDFGIGSCADTGASSNSNNITSNFSHIDNSNQINNGLYNSNIENMSNNSCLKSEINIPFKNGMFNSIEGYPNTNLNGNNQMNSSGSINTDRQFSIMVIPICKDDQSIYKMRNNDVPLLLHVSSDVTLEQLYNQVGYAYGRCGSMKKKIHKDMVSDVNTTLNGINKTNHHQISNIGNCNKIDYENSIGINSNINDGISTHNNNNSVTKINENCNLDKTNKLVKKDDNINISKDTTVVISHPYELNNFKLFLSWYYTNEDSSLYKNNLGLELPITNTYLTNYIKNIEEQQKKLIIVYFNSNNISEELSLDIKTLTFVELEEVYGIDTCLKLFSEEERLDEQNTWYCSHCKLHVQAYKKLDLFRMPSIL</sequence>
<evidence type="ECO:0000313" key="7">
    <source>
        <dbReference type="Proteomes" id="UP000694416"/>
    </source>
</evidence>
<evidence type="ECO:0000256" key="1">
    <source>
        <dbReference type="ARBA" id="ARBA00000707"/>
    </source>
</evidence>
<dbReference type="PROSITE" id="PS00972">
    <property type="entry name" value="USP_1"/>
    <property type="match status" value="1"/>
</dbReference>
<dbReference type="InterPro" id="IPR038765">
    <property type="entry name" value="Papain-like_cys_pep_sf"/>
</dbReference>
<proteinExistence type="predicted"/>